<protein>
    <submittedName>
        <fullName evidence="2">Uncharacterized protein</fullName>
    </submittedName>
</protein>
<evidence type="ECO:0000256" key="1">
    <source>
        <dbReference type="SAM" id="Phobius"/>
    </source>
</evidence>
<keyword evidence="3" id="KW-1185">Reference proteome</keyword>
<proteinExistence type="predicted"/>
<keyword evidence="1" id="KW-0472">Membrane</keyword>
<evidence type="ECO:0000313" key="2">
    <source>
        <dbReference type="EMBL" id="VEP17883.1"/>
    </source>
</evidence>
<dbReference type="AlphaFoldDB" id="A0A563W2W9"/>
<name>A0A563W2W9_9CYAN</name>
<gene>
    <name evidence="2" type="ORF">H1P_6520007</name>
</gene>
<reference evidence="2 3" key="1">
    <citation type="submission" date="2019-01" db="EMBL/GenBank/DDBJ databases">
        <authorList>
            <person name="Brito A."/>
        </authorList>
    </citation>
    <scope>NUCLEOTIDE SEQUENCE [LARGE SCALE GENOMIC DNA]</scope>
    <source>
        <strain evidence="2">1</strain>
    </source>
</reference>
<sequence>MTTNREVYEGKILETLIKNSERLAVIENKVDHLETKLDDRFDRLDAKLNWLFGAVFAVSAGILATLYVQPILNALS</sequence>
<organism evidence="2 3">
    <name type="scientific">Hyella patelloides LEGE 07179</name>
    <dbReference type="NCBI Taxonomy" id="945734"/>
    <lineage>
        <taxon>Bacteria</taxon>
        <taxon>Bacillati</taxon>
        <taxon>Cyanobacteriota</taxon>
        <taxon>Cyanophyceae</taxon>
        <taxon>Pleurocapsales</taxon>
        <taxon>Hyellaceae</taxon>
        <taxon>Hyella</taxon>
    </lineage>
</organism>
<dbReference type="EMBL" id="CAACVJ010000615">
    <property type="protein sequence ID" value="VEP17883.1"/>
    <property type="molecule type" value="Genomic_DNA"/>
</dbReference>
<dbReference type="Proteomes" id="UP000320055">
    <property type="component" value="Unassembled WGS sequence"/>
</dbReference>
<dbReference type="RefSeq" id="WP_144876312.1">
    <property type="nucleotide sequence ID" value="NZ_LR214384.1"/>
</dbReference>
<evidence type="ECO:0000313" key="3">
    <source>
        <dbReference type="Proteomes" id="UP000320055"/>
    </source>
</evidence>
<accession>A0A563W2W9</accession>
<keyword evidence="1" id="KW-1133">Transmembrane helix</keyword>
<keyword evidence="1" id="KW-0812">Transmembrane</keyword>
<feature type="transmembrane region" description="Helical" evidence="1">
    <location>
        <begin position="48"/>
        <end position="68"/>
    </location>
</feature>